<keyword evidence="2" id="KW-0378">Hydrolase</keyword>
<evidence type="ECO:0000313" key="5">
    <source>
        <dbReference type="Proteomes" id="UP001054252"/>
    </source>
</evidence>
<dbReference type="InterPro" id="IPR000073">
    <property type="entry name" value="AB_hydrolase_1"/>
</dbReference>
<dbReference type="EMBL" id="BPVZ01000025">
    <property type="protein sequence ID" value="GKV06548.1"/>
    <property type="molecule type" value="Genomic_DNA"/>
</dbReference>
<reference evidence="4 5" key="1">
    <citation type="journal article" date="2021" name="Commun. Biol.">
        <title>The genome of Shorea leprosula (Dipterocarpaceae) highlights the ecological relevance of drought in aseasonal tropical rainforests.</title>
        <authorList>
            <person name="Ng K.K.S."/>
            <person name="Kobayashi M.J."/>
            <person name="Fawcett J.A."/>
            <person name="Hatakeyama M."/>
            <person name="Paape T."/>
            <person name="Ng C.H."/>
            <person name="Ang C.C."/>
            <person name="Tnah L.H."/>
            <person name="Lee C.T."/>
            <person name="Nishiyama T."/>
            <person name="Sese J."/>
            <person name="O'Brien M.J."/>
            <person name="Copetti D."/>
            <person name="Mohd Noor M.I."/>
            <person name="Ong R.C."/>
            <person name="Putra M."/>
            <person name="Sireger I.Z."/>
            <person name="Indrioko S."/>
            <person name="Kosugi Y."/>
            <person name="Izuno A."/>
            <person name="Isagi Y."/>
            <person name="Lee S.L."/>
            <person name="Shimizu K.K."/>
        </authorList>
    </citation>
    <scope>NUCLEOTIDE SEQUENCE [LARGE SCALE GENOMIC DNA]</scope>
    <source>
        <strain evidence="4">214</strain>
    </source>
</reference>
<dbReference type="GO" id="GO:0016787">
    <property type="term" value="F:hydrolase activity"/>
    <property type="evidence" value="ECO:0007669"/>
    <property type="project" value="UniProtKB-KW"/>
</dbReference>
<evidence type="ECO:0000259" key="3">
    <source>
        <dbReference type="Pfam" id="PF00561"/>
    </source>
</evidence>
<proteinExistence type="inferred from homology"/>
<name>A0AAV5J989_9ROSI</name>
<comment type="caution">
    <text evidence="4">The sequence shown here is derived from an EMBL/GenBank/DDBJ whole genome shotgun (WGS) entry which is preliminary data.</text>
</comment>
<evidence type="ECO:0000313" key="4">
    <source>
        <dbReference type="EMBL" id="GKV06548.1"/>
    </source>
</evidence>
<dbReference type="Proteomes" id="UP001054252">
    <property type="component" value="Unassembled WGS sequence"/>
</dbReference>
<dbReference type="Gene3D" id="3.40.50.1820">
    <property type="entry name" value="alpha/beta hydrolase"/>
    <property type="match status" value="1"/>
</dbReference>
<feature type="domain" description="AB hydrolase-1" evidence="3">
    <location>
        <begin position="23"/>
        <end position="255"/>
    </location>
</feature>
<sequence>MVTQEKSLSEAMNARIIGSGTDLIVLAHGYGTDQSIWDKILPPLSQHFQVLLFDWSFSGAVEDTSLFDPVKHSSYDGFANDLISLLDELNVKSSIFFGHSMSGLIGCIASVKRPDLFKSLVLIAASPRYMNADDYEGGFGESDIDDLISILKSNYDAWASHFPSEAIDAKDPLSVEKLRGCLKRMRPEVAIPVAEMVFRSDYRNVLEKVLTPCTIIQPSNDKVVPNSVAYYMQKNIKGKSTVEIVEMDGHFPQLTAHLHLLDVLGGVLGFEI</sequence>
<comment type="similarity">
    <text evidence="1">Belongs to the AB hydrolase superfamily.</text>
</comment>
<dbReference type="InterPro" id="IPR029058">
    <property type="entry name" value="AB_hydrolase_fold"/>
</dbReference>
<organism evidence="4 5">
    <name type="scientific">Rubroshorea leprosula</name>
    <dbReference type="NCBI Taxonomy" id="152421"/>
    <lineage>
        <taxon>Eukaryota</taxon>
        <taxon>Viridiplantae</taxon>
        <taxon>Streptophyta</taxon>
        <taxon>Embryophyta</taxon>
        <taxon>Tracheophyta</taxon>
        <taxon>Spermatophyta</taxon>
        <taxon>Magnoliopsida</taxon>
        <taxon>eudicotyledons</taxon>
        <taxon>Gunneridae</taxon>
        <taxon>Pentapetalae</taxon>
        <taxon>rosids</taxon>
        <taxon>malvids</taxon>
        <taxon>Malvales</taxon>
        <taxon>Dipterocarpaceae</taxon>
        <taxon>Rubroshorea</taxon>
    </lineage>
</organism>
<evidence type="ECO:0000256" key="1">
    <source>
        <dbReference type="ARBA" id="ARBA00008645"/>
    </source>
</evidence>
<dbReference type="FunFam" id="3.40.50.1820:FF:000042">
    <property type="entry name" value="probable strigolactone esterase DAD2"/>
    <property type="match status" value="1"/>
</dbReference>
<dbReference type="AlphaFoldDB" id="A0AAV5J989"/>
<dbReference type="PANTHER" id="PTHR43039">
    <property type="entry name" value="ESTERASE-RELATED"/>
    <property type="match status" value="1"/>
</dbReference>
<dbReference type="Pfam" id="PF00561">
    <property type="entry name" value="Abhydrolase_1"/>
    <property type="match status" value="1"/>
</dbReference>
<gene>
    <name evidence="4" type="ORF">SLEP1_g18428</name>
</gene>
<evidence type="ECO:0000256" key="2">
    <source>
        <dbReference type="ARBA" id="ARBA00022801"/>
    </source>
</evidence>
<keyword evidence="5" id="KW-1185">Reference proteome</keyword>
<protein>
    <recommendedName>
        <fullName evidence="3">AB hydrolase-1 domain-containing protein</fullName>
    </recommendedName>
</protein>
<accession>A0AAV5J989</accession>
<dbReference type="SUPFAM" id="SSF53474">
    <property type="entry name" value="alpha/beta-Hydrolases"/>
    <property type="match status" value="1"/>
</dbReference>